<proteinExistence type="predicted"/>
<evidence type="ECO:0000313" key="2">
    <source>
        <dbReference type="EMBL" id="EJK71413.1"/>
    </source>
</evidence>
<evidence type="ECO:0000313" key="3">
    <source>
        <dbReference type="Proteomes" id="UP000266841"/>
    </source>
</evidence>
<comment type="caution">
    <text evidence="2">The sequence shown here is derived from an EMBL/GenBank/DDBJ whole genome shotgun (WGS) entry which is preliminary data.</text>
</comment>
<feature type="region of interest" description="Disordered" evidence="1">
    <location>
        <begin position="146"/>
        <end position="168"/>
    </location>
</feature>
<dbReference type="AlphaFoldDB" id="K0SYA0"/>
<name>K0SYA0_THAOC</name>
<organism evidence="2 3">
    <name type="scientific">Thalassiosira oceanica</name>
    <name type="common">Marine diatom</name>
    <dbReference type="NCBI Taxonomy" id="159749"/>
    <lineage>
        <taxon>Eukaryota</taxon>
        <taxon>Sar</taxon>
        <taxon>Stramenopiles</taxon>
        <taxon>Ochrophyta</taxon>
        <taxon>Bacillariophyta</taxon>
        <taxon>Coscinodiscophyceae</taxon>
        <taxon>Thalassiosirophycidae</taxon>
        <taxon>Thalassiosirales</taxon>
        <taxon>Thalassiosiraceae</taxon>
        <taxon>Thalassiosira</taxon>
    </lineage>
</organism>
<accession>K0SYA0</accession>
<keyword evidence="3" id="KW-1185">Reference proteome</keyword>
<reference evidence="2 3" key="1">
    <citation type="journal article" date="2012" name="Genome Biol.">
        <title>Genome and low-iron response of an oceanic diatom adapted to chronic iron limitation.</title>
        <authorList>
            <person name="Lommer M."/>
            <person name="Specht M."/>
            <person name="Roy A.S."/>
            <person name="Kraemer L."/>
            <person name="Andreson R."/>
            <person name="Gutowska M.A."/>
            <person name="Wolf J."/>
            <person name="Bergner S.V."/>
            <person name="Schilhabel M.B."/>
            <person name="Klostermeier U.C."/>
            <person name="Beiko R.G."/>
            <person name="Rosenstiel P."/>
            <person name="Hippler M."/>
            <person name="Laroche J."/>
        </authorList>
    </citation>
    <scope>NUCLEOTIDE SEQUENCE [LARGE SCALE GENOMIC DNA]</scope>
    <source>
        <strain evidence="2 3">CCMP1005</strain>
    </source>
</reference>
<protein>
    <submittedName>
        <fullName evidence="2">Uncharacterized protein</fullName>
    </submittedName>
</protein>
<gene>
    <name evidence="2" type="ORF">THAOC_07152</name>
</gene>
<sequence>MTSLDSDSMIQTTLGAGKAIAWRRAGQVFLSTMGRMLTTTMFIMGLKSAELQNAQIFVETMTSPGRLVFHVEPWPMVHVRLLVWLGTEWVVPVNATDPDMGGGAYTEYGLTGGGNGGSGPASAPYNDLSSTYYACFTRNDYVYTTENSDEQSHNRKPLKVANGQPNKK</sequence>
<feature type="non-terminal residue" evidence="2">
    <location>
        <position position="168"/>
    </location>
</feature>
<dbReference type="EMBL" id="AGNL01007260">
    <property type="protein sequence ID" value="EJK71413.1"/>
    <property type="molecule type" value="Genomic_DNA"/>
</dbReference>
<evidence type="ECO:0000256" key="1">
    <source>
        <dbReference type="SAM" id="MobiDB-lite"/>
    </source>
</evidence>
<dbReference type="Proteomes" id="UP000266841">
    <property type="component" value="Unassembled WGS sequence"/>
</dbReference>